<dbReference type="GO" id="GO:0044389">
    <property type="term" value="F:ubiquitin-like protein ligase binding"/>
    <property type="evidence" value="ECO:0007669"/>
    <property type="project" value="TreeGrafter"/>
</dbReference>
<keyword evidence="4" id="KW-1185">Reference proteome</keyword>
<feature type="compositionally biased region" description="Low complexity" evidence="1">
    <location>
        <begin position="684"/>
        <end position="697"/>
    </location>
</feature>
<feature type="compositionally biased region" description="Basic and acidic residues" evidence="1">
    <location>
        <begin position="258"/>
        <end position="280"/>
    </location>
</feature>
<feature type="compositionally biased region" description="Basic and acidic residues" evidence="1">
    <location>
        <begin position="921"/>
        <end position="947"/>
    </location>
</feature>
<dbReference type="InterPro" id="IPR050899">
    <property type="entry name" value="DDRGK_domain-containing"/>
</dbReference>
<dbReference type="RefSeq" id="XP_067918301.1">
    <property type="nucleotide sequence ID" value="XM_068069722.1"/>
</dbReference>
<feature type="region of interest" description="Disordered" evidence="1">
    <location>
        <begin position="563"/>
        <end position="599"/>
    </location>
</feature>
<evidence type="ECO:0000256" key="1">
    <source>
        <dbReference type="SAM" id="MobiDB-lite"/>
    </source>
</evidence>
<proteinExistence type="predicted"/>
<feature type="compositionally biased region" description="Basic and acidic residues" evidence="1">
    <location>
        <begin position="853"/>
        <end position="914"/>
    </location>
</feature>
<feature type="region of interest" description="Disordered" evidence="1">
    <location>
        <begin position="682"/>
        <end position="722"/>
    </location>
</feature>
<name>A0A2C6KJI6_9APIC</name>
<feature type="compositionally biased region" description="Basic and acidic residues" evidence="1">
    <location>
        <begin position="1335"/>
        <end position="1345"/>
    </location>
</feature>
<protein>
    <recommendedName>
        <fullName evidence="5">Transmembrane protein</fullName>
    </recommendedName>
</protein>
<feature type="compositionally biased region" description="Basic and acidic residues" evidence="1">
    <location>
        <begin position="461"/>
        <end position="471"/>
    </location>
</feature>
<feature type="compositionally biased region" description="Low complexity" evidence="1">
    <location>
        <begin position="1237"/>
        <end position="1251"/>
    </location>
</feature>
<sequence>MARGCLSSSSSSLSLVAFRGSVCTLDILKKFPSSKRVKNEEEEESCFSCSFLLSRSSLSDHERKRSRRRKCVRGLVLSSSASVFLNVLFLFVFLLPILSLHVFFLPFPPLELFHYGSCSSVHTPRQPQAIEKQRRLLDHIGKQSDSPETSSPSSFHPWLSNLFFHTPTLGEKENEKKRQKEEREEEKGEKKGQQRAPLLSHSSNPSTVLSIDKDEREQDLLSFSSSFFSPDEQVRHTLSLSSPPPSFSLSEDVPARLTQEEEKTVKEEEERLFPRERRLESVPSLESDAPTSASLSTHHEKKKKEEEEEKKKEMSPRSSSFVLDHGLQKIGKSLRRHSSSLYAFDRKTCTRLFFYPGVRRLLLETEEISTSLKDLSQTGKEEEKEQDQKRREKDDFISSFSSFLSSLKRREGGDRKRRRRRGKESNSIDEEEEEAQMREKKKEELLSLYFREKKRREKVSRAKEEICRQEKPSNPYHPVSSSSSSSSSCVSSSFLSQAIVTYVPSGKRDPTWISPMSLEEEELEDRYMQDVYTLIDSWKYSLLHSFSSSSSLLSSQKRKKKEEDVGVESTLQQEMDQVSSGEGDRETRSSSSSPQRPFLYLSRGDKNLFPRYTPSPRGVSWISDLLIFVDPRVSPSKFPSLCEQVKPVEGSILSRLHLSTRLEVAEYLRFLYDNSLLGTHLKDPSPFSPSSPSLYTSSDRREDLPSSSSPPSPASSLSSSLSPEDFRDFYEELLDDLASTQGLLNSQSRDTSSSLHRASQFLHRRYYPHRCFVIRTFATGKFTAEKEWEMERERGPFLLSKEVESIAILHEPIVKSILATYGKILRLPLGYILTPTLFIKPLEEIFSMERRRPSLHEEKRKEGDQEEDKREKRGLLLSTREEKRKEEDKEEGEERIQERDLRLPLHEEKRKDQEVTQAKEQGQEGPRRSEGMKIRRRREGETHDVLRSKKKTKKISERDILHEKQEIEVKEKKERNEEQRKAKEEEEKEDNDKEEEEEEGGLWLIAQKRGNPGRTCLSASSQEILKEYGRLFGLLDEKHEKEVDSLEKKEEEEKKKNRLVLPSIGDVWYGSPHAIARLSRLSFLIVNFLALHDPLFSRFFRSVGEEEEERKLLFSNFFSSSSRAEWRPNCLLSYGLSLASYSLFLNLRRSDGHSNNLLLLLEDRVSLDVSDGVEESPDVLEESLDLSSHITIKHSSPFSPSLSSSRPFFVDFVHDLHERKGPAPKTDDDHVASVGGLSLSSSSSSSSSSLSVHMTPEEEQVEIFFHDLEKVLMEKEKKRGEEEVQKRELFENVFLQCLGSRHPKDFTRCMKLSGLYFYHERLKLLKDPVFFRRRQEDSEERLSPKEEEEGSVNRVHPIILPIMEDVEEEEETSQLDTSLSSSSSFFFSRAPSSDSPTSLAKFLSLHSSSSSLPDLSSPSSSSPLANLSSSSLSSSFSSFLLKECPGNYPFPYSPPVGRRGFFLSRCCSSDRDCYGAPLTPASRCCAKHRFVECRENKESSCFPHRSTWEYLGSTRRYGLDPERGVKLTSLVFRFFSVTPETQKSRDLLREALKHYRLIEDHVNEVFRLI</sequence>
<feature type="region of interest" description="Disordered" evidence="1">
    <location>
        <begin position="1335"/>
        <end position="1354"/>
    </location>
</feature>
<evidence type="ECO:0000256" key="2">
    <source>
        <dbReference type="SAM" id="Phobius"/>
    </source>
</evidence>
<gene>
    <name evidence="3" type="ORF">CSUI_009609</name>
</gene>
<dbReference type="Proteomes" id="UP000221165">
    <property type="component" value="Unassembled WGS sequence"/>
</dbReference>
<evidence type="ECO:0000313" key="4">
    <source>
        <dbReference type="Proteomes" id="UP000221165"/>
    </source>
</evidence>
<dbReference type="PANTHER" id="PTHR48176:SF1">
    <property type="entry name" value="DDRGK DOMAIN-CONTAINING PROTEIN 1"/>
    <property type="match status" value="1"/>
</dbReference>
<feature type="compositionally biased region" description="Basic and acidic residues" evidence="1">
    <location>
        <begin position="170"/>
        <end position="192"/>
    </location>
</feature>
<evidence type="ECO:0000313" key="3">
    <source>
        <dbReference type="EMBL" id="PHJ16574.1"/>
    </source>
</evidence>
<dbReference type="GeneID" id="94432933"/>
<feature type="region of interest" description="Disordered" evidence="1">
    <location>
        <begin position="1220"/>
        <end position="1253"/>
    </location>
</feature>
<feature type="compositionally biased region" description="Acidic residues" evidence="1">
    <location>
        <begin position="986"/>
        <end position="1000"/>
    </location>
</feature>
<feature type="region of interest" description="Disordered" evidence="1">
    <location>
        <begin position="235"/>
        <end position="324"/>
    </location>
</feature>
<feature type="compositionally biased region" description="Low complexity" evidence="1">
    <location>
        <begin position="479"/>
        <end position="489"/>
    </location>
</feature>
<feature type="region of interest" description="Disordered" evidence="1">
    <location>
        <begin position="407"/>
        <end position="437"/>
    </location>
</feature>
<evidence type="ECO:0008006" key="5">
    <source>
        <dbReference type="Google" id="ProtNLM"/>
    </source>
</evidence>
<comment type="caution">
    <text evidence="3">The sequence shown here is derived from an EMBL/GenBank/DDBJ whole genome shotgun (WGS) entry which is preliminary data.</text>
</comment>
<feature type="region of interest" description="Disordered" evidence="1">
    <location>
        <begin position="170"/>
        <end position="211"/>
    </location>
</feature>
<feature type="compositionally biased region" description="Basic and acidic residues" evidence="1">
    <location>
        <begin position="303"/>
        <end position="315"/>
    </location>
</feature>
<feature type="compositionally biased region" description="Basic and acidic residues" evidence="1">
    <location>
        <begin position="379"/>
        <end position="393"/>
    </location>
</feature>
<keyword evidence="2" id="KW-0812">Transmembrane</keyword>
<dbReference type="PANTHER" id="PTHR48176">
    <property type="entry name" value="DDRGK DOMAIN-CONTAINING PROTEIN 1"/>
    <property type="match status" value="1"/>
</dbReference>
<feature type="region of interest" description="Disordered" evidence="1">
    <location>
        <begin position="461"/>
        <end position="489"/>
    </location>
</feature>
<accession>A0A2C6KJI6</accession>
<feature type="region of interest" description="Disordered" evidence="1">
    <location>
        <begin position="372"/>
        <end position="393"/>
    </location>
</feature>
<feature type="compositionally biased region" description="Polar residues" evidence="1">
    <location>
        <begin position="569"/>
        <end position="580"/>
    </location>
</feature>
<feature type="compositionally biased region" description="Polar residues" evidence="1">
    <location>
        <begin position="200"/>
        <end position="209"/>
    </location>
</feature>
<keyword evidence="2" id="KW-1133">Transmembrane helix</keyword>
<feature type="transmembrane region" description="Helical" evidence="2">
    <location>
        <begin position="74"/>
        <end position="104"/>
    </location>
</feature>
<dbReference type="VEuPathDB" id="ToxoDB:CSUI_009609"/>
<feature type="compositionally biased region" description="Basic and acidic residues" evidence="1">
    <location>
        <begin position="954"/>
        <end position="985"/>
    </location>
</feature>
<reference evidence="3 4" key="1">
    <citation type="journal article" date="2017" name="Int. J. Parasitol.">
        <title>The genome of the protozoan parasite Cystoisospora suis and a reverse vaccinology approach to identify vaccine candidates.</title>
        <authorList>
            <person name="Palmieri N."/>
            <person name="Shrestha A."/>
            <person name="Ruttkowski B."/>
            <person name="Beck T."/>
            <person name="Vogl C."/>
            <person name="Tomley F."/>
            <person name="Blake D.P."/>
            <person name="Joachim A."/>
        </authorList>
    </citation>
    <scope>NUCLEOTIDE SEQUENCE [LARGE SCALE GENOMIC DNA]</scope>
    <source>
        <strain evidence="3 4">Wien I</strain>
    </source>
</reference>
<feature type="compositionally biased region" description="Basic and acidic residues" evidence="1">
    <location>
        <begin position="1220"/>
        <end position="1231"/>
    </location>
</feature>
<dbReference type="OrthoDB" id="331817at2759"/>
<dbReference type="EMBL" id="MIGC01005804">
    <property type="protein sequence ID" value="PHJ16574.1"/>
    <property type="molecule type" value="Genomic_DNA"/>
</dbReference>
<organism evidence="3 4">
    <name type="scientific">Cystoisospora suis</name>
    <dbReference type="NCBI Taxonomy" id="483139"/>
    <lineage>
        <taxon>Eukaryota</taxon>
        <taxon>Sar</taxon>
        <taxon>Alveolata</taxon>
        <taxon>Apicomplexa</taxon>
        <taxon>Conoidasida</taxon>
        <taxon>Coccidia</taxon>
        <taxon>Eucoccidiorida</taxon>
        <taxon>Eimeriorina</taxon>
        <taxon>Sarcocystidae</taxon>
        <taxon>Cystoisospora</taxon>
    </lineage>
</organism>
<keyword evidence="2" id="KW-0472">Membrane</keyword>
<feature type="region of interest" description="Disordered" evidence="1">
    <location>
        <begin position="853"/>
        <end position="1000"/>
    </location>
</feature>